<feature type="signal peptide" evidence="2">
    <location>
        <begin position="1"/>
        <end position="20"/>
    </location>
</feature>
<dbReference type="Proteomes" id="UP001318860">
    <property type="component" value="Unassembled WGS sequence"/>
</dbReference>
<dbReference type="PANTHER" id="PTHR31210:SF8">
    <property type="entry name" value="DUF707 DOMAIN-CONTAINING PROTEIN"/>
    <property type="match status" value="1"/>
</dbReference>
<keyword evidence="2" id="KW-0732">Signal</keyword>
<evidence type="ECO:0000313" key="4">
    <source>
        <dbReference type="Proteomes" id="UP001318860"/>
    </source>
</evidence>
<name>A0ABR0XXL0_REHGL</name>
<accession>A0ABR0XXL0</accession>
<protein>
    <submittedName>
        <fullName evidence="3">Uncharacterized protein</fullName>
    </submittedName>
</protein>
<gene>
    <name evidence="3" type="ORF">DH2020_000826</name>
</gene>
<organism evidence="3 4">
    <name type="scientific">Rehmannia glutinosa</name>
    <name type="common">Chinese foxglove</name>
    <dbReference type="NCBI Taxonomy" id="99300"/>
    <lineage>
        <taxon>Eukaryota</taxon>
        <taxon>Viridiplantae</taxon>
        <taxon>Streptophyta</taxon>
        <taxon>Embryophyta</taxon>
        <taxon>Tracheophyta</taxon>
        <taxon>Spermatophyta</taxon>
        <taxon>Magnoliopsida</taxon>
        <taxon>eudicotyledons</taxon>
        <taxon>Gunneridae</taxon>
        <taxon>Pentapetalae</taxon>
        <taxon>asterids</taxon>
        <taxon>lamiids</taxon>
        <taxon>Lamiales</taxon>
        <taxon>Orobanchaceae</taxon>
        <taxon>Rehmannieae</taxon>
        <taxon>Rehmannia</taxon>
    </lineage>
</organism>
<feature type="chain" id="PRO_5046694279" evidence="2">
    <location>
        <begin position="21"/>
        <end position="356"/>
    </location>
</feature>
<evidence type="ECO:0000256" key="1">
    <source>
        <dbReference type="SAM" id="MobiDB-lite"/>
    </source>
</evidence>
<dbReference type="PANTHER" id="PTHR31210">
    <property type="entry name" value="OS06G0731900 PROTEIN"/>
    <property type="match status" value="1"/>
</dbReference>
<dbReference type="EMBL" id="JABTTQ020000001">
    <property type="protein sequence ID" value="KAK6163962.1"/>
    <property type="molecule type" value="Genomic_DNA"/>
</dbReference>
<evidence type="ECO:0000313" key="3">
    <source>
        <dbReference type="EMBL" id="KAK6163962.1"/>
    </source>
</evidence>
<keyword evidence="4" id="KW-1185">Reference proteome</keyword>
<sequence>MCSCLPSAILLSAVFFIGSSFLVTDYKEYECRPEGTETLPRGIVSRTTDLDMRPLWGPPKKKKLKLPMNLLAIAVGIKQKQNVNEIVKKFPLNDFAIMLFHYDGNVDGWKDLEWSSSVIHVSATNQTKWYLFFTVSLDVLPDMLEIICRVFDFHVSVFSLRWFAKRFLHPDVVASYAYIFLWDEDLGVENFHAGRYLSIIQEEGLQISQPAIDADKSEICGDDGSCFLKGIVALRMNDLVHAWGLDFQLGYCAQGNNRTTNIGIVDSEYVIHLGLPTLGGSGGSKTNGEVEKQSSPNEKLPNTGKMVTSPLEQSDDRNAVRRESFIELDNFKNRWKKAVREDECWVDPFQQPAKQN</sequence>
<comment type="caution">
    <text evidence="3">The sequence shown here is derived from an EMBL/GenBank/DDBJ whole genome shotgun (WGS) entry which is preliminary data.</text>
</comment>
<dbReference type="InterPro" id="IPR007877">
    <property type="entry name" value="DUF707"/>
</dbReference>
<dbReference type="Pfam" id="PF05212">
    <property type="entry name" value="DUF707"/>
    <property type="match status" value="3"/>
</dbReference>
<proteinExistence type="predicted"/>
<feature type="region of interest" description="Disordered" evidence="1">
    <location>
        <begin position="282"/>
        <end position="319"/>
    </location>
</feature>
<evidence type="ECO:0000256" key="2">
    <source>
        <dbReference type="SAM" id="SignalP"/>
    </source>
</evidence>
<reference evidence="3 4" key="1">
    <citation type="journal article" date="2021" name="Comput. Struct. Biotechnol. J.">
        <title>De novo genome assembly of the potent medicinal plant Rehmannia glutinosa using nanopore technology.</title>
        <authorList>
            <person name="Ma L."/>
            <person name="Dong C."/>
            <person name="Song C."/>
            <person name="Wang X."/>
            <person name="Zheng X."/>
            <person name="Niu Y."/>
            <person name="Chen S."/>
            <person name="Feng W."/>
        </authorList>
    </citation>
    <scope>NUCLEOTIDE SEQUENCE [LARGE SCALE GENOMIC DNA]</scope>
    <source>
        <tissue evidence="3">Leaves</tissue>
    </source>
</reference>